<dbReference type="AlphaFoldDB" id="A0A0L7LHW0"/>
<evidence type="ECO:0000313" key="1">
    <source>
        <dbReference type="EMBL" id="KOB74801.1"/>
    </source>
</evidence>
<keyword evidence="2" id="KW-1185">Reference proteome</keyword>
<evidence type="ECO:0000313" key="2">
    <source>
        <dbReference type="Proteomes" id="UP000037510"/>
    </source>
</evidence>
<comment type="caution">
    <text evidence="1">The sequence shown here is derived from an EMBL/GenBank/DDBJ whole genome shotgun (WGS) entry which is preliminary data.</text>
</comment>
<dbReference type="PANTHER" id="PTHR19288">
    <property type="entry name" value="4-NITROPHENYLPHOSPHATASE-RELATED"/>
    <property type="match status" value="1"/>
</dbReference>
<proteinExistence type="predicted"/>
<dbReference type="Proteomes" id="UP000037510">
    <property type="component" value="Unassembled WGS sequence"/>
</dbReference>
<dbReference type="Gene3D" id="3.40.50.1000">
    <property type="entry name" value="HAD superfamily/HAD-like"/>
    <property type="match status" value="2"/>
</dbReference>
<dbReference type="InterPro" id="IPR036412">
    <property type="entry name" value="HAD-like_sf"/>
</dbReference>
<dbReference type="GO" id="GO:0005737">
    <property type="term" value="C:cytoplasm"/>
    <property type="evidence" value="ECO:0007669"/>
    <property type="project" value="TreeGrafter"/>
</dbReference>
<dbReference type="PANTHER" id="PTHR19288:SF4">
    <property type="entry name" value="RE04130P-RELATED"/>
    <property type="match status" value="1"/>
</dbReference>
<dbReference type="EMBL" id="JTDY01001124">
    <property type="protein sequence ID" value="KOB74801.1"/>
    <property type="molecule type" value="Genomic_DNA"/>
</dbReference>
<dbReference type="SUPFAM" id="SSF56784">
    <property type="entry name" value="HAD-like"/>
    <property type="match status" value="1"/>
</dbReference>
<dbReference type="InterPro" id="IPR023214">
    <property type="entry name" value="HAD_sf"/>
</dbReference>
<dbReference type="InterPro" id="IPR006357">
    <property type="entry name" value="HAD-SF_hydro_IIA"/>
</dbReference>
<protein>
    <submittedName>
        <fullName evidence="1">4-nitrophenylphosphatase</fullName>
    </submittedName>
</protein>
<gene>
    <name evidence="1" type="ORF">OBRU01_07124</name>
</gene>
<reference evidence="1 2" key="1">
    <citation type="journal article" date="2015" name="Genome Biol. Evol.">
        <title>The genome of winter moth (Operophtera brumata) provides a genomic perspective on sexual dimorphism and phenology.</title>
        <authorList>
            <person name="Derks M.F."/>
            <person name="Smit S."/>
            <person name="Salis L."/>
            <person name="Schijlen E."/>
            <person name="Bossers A."/>
            <person name="Mateman C."/>
            <person name="Pijl A.S."/>
            <person name="de Ridder D."/>
            <person name="Groenen M.A."/>
            <person name="Visser M.E."/>
            <person name="Megens H.J."/>
        </authorList>
    </citation>
    <scope>NUCLEOTIDE SEQUENCE [LARGE SCALE GENOMIC DNA]</scope>
    <source>
        <strain evidence="1">WM2013NL</strain>
        <tissue evidence="1">Head and thorax</tissue>
    </source>
</reference>
<organism evidence="1 2">
    <name type="scientific">Operophtera brumata</name>
    <name type="common">Winter moth</name>
    <name type="synonym">Phalaena brumata</name>
    <dbReference type="NCBI Taxonomy" id="104452"/>
    <lineage>
        <taxon>Eukaryota</taxon>
        <taxon>Metazoa</taxon>
        <taxon>Ecdysozoa</taxon>
        <taxon>Arthropoda</taxon>
        <taxon>Hexapoda</taxon>
        <taxon>Insecta</taxon>
        <taxon>Pterygota</taxon>
        <taxon>Neoptera</taxon>
        <taxon>Endopterygota</taxon>
        <taxon>Lepidoptera</taxon>
        <taxon>Glossata</taxon>
        <taxon>Ditrysia</taxon>
        <taxon>Geometroidea</taxon>
        <taxon>Geometridae</taxon>
        <taxon>Larentiinae</taxon>
        <taxon>Operophtera</taxon>
    </lineage>
</organism>
<sequence length="250" mass="28070">MATPVNLLELGAGDFKQFLDSFDHVFSDCDGVIWAKTPLPGSSDFFKLIKKYGKTVNYVSNNSIRTRDKYDARFQAAGEPNNTLHSDSRVPEICQLQEESPHEPLDHYEKFVEYLKDDEEIAAVVFDSDFKINLAKIYKAVTYLSRPDVLFLSGTGVFTDLVTEQVKRDPVQLGKPGKVFGEFAMKRAGVTDPSRVLFIGDMIEQDVGLGKATGFKTLLVLTNISEDKMMNHEIKPDFYAPSLGKRPNED</sequence>
<name>A0A0L7LHW0_OPEBR</name>
<accession>A0A0L7LHW0</accession>
<dbReference type="STRING" id="104452.A0A0L7LHW0"/>
<dbReference type="GO" id="GO:0016791">
    <property type="term" value="F:phosphatase activity"/>
    <property type="evidence" value="ECO:0007669"/>
    <property type="project" value="TreeGrafter"/>
</dbReference>
<dbReference type="Pfam" id="PF13344">
    <property type="entry name" value="Hydrolase_6"/>
    <property type="match status" value="1"/>
</dbReference>
<dbReference type="Pfam" id="PF13242">
    <property type="entry name" value="Hydrolase_like"/>
    <property type="match status" value="1"/>
</dbReference>